<dbReference type="GO" id="GO:0004491">
    <property type="term" value="F:methylmalonate-semialdehyde dehydrogenase (acylating, NAD) activity"/>
    <property type="evidence" value="ECO:0000318"/>
    <property type="project" value="GO_Central"/>
</dbReference>
<dbReference type="InterPro" id="IPR016163">
    <property type="entry name" value="Ald_DH_C"/>
</dbReference>
<evidence type="ECO:0000256" key="2">
    <source>
        <dbReference type="ARBA" id="ARBA00023002"/>
    </source>
</evidence>
<dbReference type="EMBL" id="CM000651">
    <property type="protein sequence ID" value="EED88153.1"/>
    <property type="molecule type" value="Genomic_DNA"/>
</dbReference>
<dbReference type="GO" id="GO:0006210">
    <property type="term" value="P:thymine catabolic process"/>
    <property type="evidence" value="ECO:0000318"/>
    <property type="project" value="GO_Central"/>
</dbReference>
<keyword evidence="3" id="KW-0520">NAD</keyword>
<dbReference type="HOGENOM" id="CLU_005391_1_10_1"/>
<dbReference type="PANTHER" id="PTHR43866">
    <property type="entry name" value="MALONATE-SEMIALDEHYDE DEHYDROGENASE"/>
    <property type="match status" value="1"/>
</dbReference>
<dbReference type="SUPFAM" id="SSF53720">
    <property type="entry name" value="ALDH-like"/>
    <property type="match status" value="1"/>
</dbReference>
<dbReference type="GO" id="GO:0006574">
    <property type="term" value="P:L-valine catabolic process"/>
    <property type="evidence" value="ECO:0000318"/>
    <property type="project" value="GO_Central"/>
</dbReference>
<dbReference type="InterPro" id="IPR010061">
    <property type="entry name" value="MeMal-semiAld_DH"/>
</dbReference>
<evidence type="ECO:0000259" key="4">
    <source>
        <dbReference type="Pfam" id="PF00171"/>
    </source>
</evidence>
<evidence type="ECO:0000313" key="6">
    <source>
        <dbReference type="Proteomes" id="UP000001449"/>
    </source>
</evidence>
<protein>
    <recommendedName>
        <fullName evidence="1">methylmalonate-semialdehyde dehydrogenase (CoA acylating)</fullName>
        <ecNumber evidence="1">1.2.1.27</ecNumber>
    </recommendedName>
</protein>
<reference evidence="5 6" key="1">
    <citation type="journal article" date="2004" name="Science">
        <title>The genome of the diatom Thalassiosira pseudonana: ecology, evolution, and metabolism.</title>
        <authorList>
            <person name="Armbrust E.V."/>
            <person name="Berges J.A."/>
            <person name="Bowler C."/>
            <person name="Green B.R."/>
            <person name="Martinez D."/>
            <person name="Putnam N.H."/>
            <person name="Zhou S."/>
            <person name="Allen A.E."/>
            <person name="Apt K.E."/>
            <person name="Bechner M."/>
            <person name="Brzezinski M.A."/>
            <person name="Chaal B.K."/>
            <person name="Chiovitti A."/>
            <person name="Davis A.K."/>
            <person name="Demarest M.S."/>
            <person name="Detter J.C."/>
            <person name="Glavina T."/>
            <person name="Goodstein D."/>
            <person name="Hadi M.Z."/>
            <person name="Hellsten U."/>
            <person name="Hildebrand M."/>
            <person name="Jenkins B.D."/>
            <person name="Jurka J."/>
            <person name="Kapitonov V.V."/>
            <person name="Kroger N."/>
            <person name="Lau W.W."/>
            <person name="Lane T.W."/>
            <person name="Larimer F.W."/>
            <person name="Lippmeier J.C."/>
            <person name="Lucas S."/>
            <person name="Medina M."/>
            <person name="Montsant A."/>
            <person name="Obornik M."/>
            <person name="Parker M.S."/>
            <person name="Palenik B."/>
            <person name="Pazour G.J."/>
            <person name="Richardson P.M."/>
            <person name="Rynearson T.A."/>
            <person name="Saito M.A."/>
            <person name="Schwartz D.C."/>
            <person name="Thamatrakoln K."/>
            <person name="Valentin K."/>
            <person name="Vardi A."/>
            <person name="Wilkerson F.P."/>
            <person name="Rokhsar D.S."/>
        </authorList>
    </citation>
    <scope>NUCLEOTIDE SEQUENCE [LARGE SCALE GENOMIC DNA]</scope>
    <source>
        <strain evidence="5 6">CCMP1335</strain>
    </source>
</reference>
<name>B8CDU2_THAPS</name>
<reference evidence="5 6" key="2">
    <citation type="journal article" date="2008" name="Nature">
        <title>The Phaeodactylum genome reveals the evolutionary history of diatom genomes.</title>
        <authorList>
            <person name="Bowler C."/>
            <person name="Allen A.E."/>
            <person name="Badger J.H."/>
            <person name="Grimwood J."/>
            <person name="Jabbari K."/>
            <person name="Kuo A."/>
            <person name="Maheswari U."/>
            <person name="Martens C."/>
            <person name="Maumus F."/>
            <person name="Otillar R.P."/>
            <person name="Rayko E."/>
            <person name="Salamov A."/>
            <person name="Vandepoele K."/>
            <person name="Beszteri B."/>
            <person name="Gruber A."/>
            <person name="Heijde M."/>
            <person name="Katinka M."/>
            <person name="Mock T."/>
            <person name="Valentin K."/>
            <person name="Verret F."/>
            <person name="Berges J.A."/>
            <person name="Brownlee C."/>
            <person name="Cadoret J.P."/>
            <person name="Chiovitti A."/>
            <person name="Choi C.J."/>
            <person name="Coesel S."/>
            <person name="De Martino A."/>
            <person name="Detter J.C."/>
            <person name="Durkin C."/>
            <person name="Falciatore A."/>
            <person name="Fournet J."/>
            <person name="Haruta M."/>
            <person name="Huysman M.J."/>
            <person name="Jenkins B.D."/>
            <person name="Jiroutova K."/>
            <person name="Jorgensen R.E."/>
            <person name="Joubert Y."/>
            <person name="Kaplan A."/>
            <person name="Kroger N."/>
            <person name="Kroth P.G."/>
            <person name="La Roche J."/>
            <person name="Lindquist E."/>
            <person name="Lommer M."/>
            <person name="Martin-Jezequel V."/>
            <person name="Lopez P.J."/>
            <person name="Lucas S."/>
            <person name="Mangogna M."/>
            <person name="McGinnis K."/>
            <person name="Medlin L.K."/>
            <person name="Montsant A."/>
            <person name="Oudot-Le Secq M.P."/>
            <person name="Napoli C."/>
            <person name="Obornik M."/>
            <person name="Parker M.S."/>
            <person name="Petit J.L."/>
            <person name="Porcel B.M."/>
            <person name="Poulsen N."/>
            <person name="Robison M."/>
            <person name="Rychlewski L."/>
            <person name="Rynearson T.A."/>
            <person name="Schmutz J."/>
            <person name="Shapiro H."/>
            <person name="Siaut M."/>
            <person name="Stanley M."/>
            <person name="Sussman M.R."/>
            <person name="Taylor A.R."/>
            <person name="Vardi A."/>
            <person name="von Dassow P."/>
            <person name="Vyverman W."/>
            <person name="Willis A."/>
            <person name="Wyrwicz L.S."/>
            <person name="Rokhsar D.S."/>
            <person name="Weissenbach J."/>
            <person name="Armbrust E.V."/>
            <person name="Green B.R."/>
            <person name="Van de Peer Y."/>
            <person name="Grigoriev I.V."/>
        </authorList>
    </citation>
    <scope>NUCLEOTIDE SEQUENCE [LARGE SCALE GENOMIC DNA]</scope>
    <source>
        <strain evidence="5 6">CCMP1335</strain>
    </source>
</reference>
<evidence type="ECO:0000256" key="1">
    <source>
        <dbReference type="ARBA" id="ARBA00013048"/>
    </source>
</evidence>
<dbReference type="PROSITE" id="PS00070">
    <property type="entry name" value="ALDEHYDE_DEHYDR_CYS"/>
    <property type="match status" value="1"/>
</dbReference>
<proteinExistence type="predicted"/>
<dbReference type="Proteomes" id="UP000001449">
    <property type="component" value="Chromosome 17"/>
</dbReference>
<evidence type="ECO:0000313" key="5">
    <source>
        <dbReference type="EMBL" id="EED88153.1"/>
    </source>
</evidence>
<dbReference type="eggNOG" id="KOG2449">
    <property type="taxonomic scope" value="Eukaryota"/>
</dbReference>
<dbReference type="AlphaFoldDB" id="B8CDU2"/>
<dbReference type="GeneID" id="7453104"/>
<dbReference type="STRING" id="35128.B8CDU2"/>
<dbReference type="NCBIfam" id="TIGR01722">
    <property type="entry name" value="MMSDH"/>
    <property type="match status" value="1"/>
</dbReference>
<dbReference type="FunFam" id="3.40.309.10:FF:000036">
    <property type="entry name" value="Methylmalonate-semialdehyde dehydrogenase (Acylating)"/>
    <property type="match status" value="1"/>
</dbReference>
<keyword evidence="6" id="KW-1185">Reference proteome</keyword>
<dbReference type="FunFam" id="3.40.605.10:FF:000003">
    <property type="entry name" value="Methylmalonate-semialdehyde dehydrogenase [acylating]"/>
    <property type="match status" value="1"/>
</dbReference>
<organism evidence="5 6">
    <name type="scientific">Thalassiosira pseudonana</name>
    <name type="common">Marine diatom</name>
    <name type="synonym">Cyclotella nana</name>
    <dbReference type="NCBI Taxonomy" id="35128"/>
    <lineage>
        <taxon>Eukaryota</taxon>
        <taxon>Sar</taxon>
        <taxon>Stramenopiles</taxon>
        <taxon>Ochrophyta</taxon>
        <taxon>Bacillariophyta</taxon>
        <taxon>Coscinodiscophyceae</taxon>
        <taxon>Thalassiosirophycidae</taxon>
        <taxon>Thalassiosirales</taxon>
        <taxon>Thalassiosiraceae</taxon>
        <taxon>Thalassiosira</taxon>
    </lineage>
</organism>
<dbReference type="Gene3D" id="3.40.309.10">
    <property type="entry name" value="Aldehyde Dehydrogenase, Chain A, domain 2"/>
    <property type="match status" value="1"/>
</dbReference>
<dbReference type="PANTHER" id="PTHR43866:SF4">
    <property type="entry name" value="MALONATE-SEMIALDEHYDE DEHYDROGENASE"/>
    <property type="match status" value="1"/>
</dbReference>
<accession>B8CDU2</accession>
<dbReference type="OMA" id="PIAQYVH"/>
<dbReference type="InterPro" id="IPR016160">
    <property type="entry name" value="Ald_DH_CS_CYS"/>
</dbReference>
<sequence length="612" mass="66330">MTSTVNNYINGRHVPPSTNQYLDILNPSTNQPIGKVALSTCIDVNSAVQAAHTAFSTWSTLTVKSRAAIMLKLHSLIQQNAEQLAELIVLENGKNMTEALADVAKGNETVEYACSLPQLMQGKIDRVSGSVTCRDRRDALGVVVSIVPFNFPFMVPMWTVPIALVTGNTMVLKPSEKVPLTMCKVLELMEEAGFPSGVVNVVQGTKDAVEGLIDHELVKAVTFVGSSPIAKIVSERCHLLNKRCTALGGAKNHLVALPDCDVEGTASDVVVSYAGCAGQRCMAASVLLIVGPRDGERQQLLLNTVVEKAAKLKAGTDAGKVGAVIDETSLNKILGYIEQSEKEGSEILLDGRSWTADMKSTGGNWIGPTIILHKNKTDKAMNEEIFGPVLSVYHVASWYEAIEIENSSPFGNAAAIYTNNGGHAEWFVSRFRASMLGVNIGIPVPREPFSFGGLYGTRSKYGDMDITGDGAIEFFTNRIKITSKWPTPTVPEYVVGMEQQGSVMNGGIDHANFAGRIFGGVEKNTRAKVRLILKATQACIASTSAVTRSPYHRLRRLYHHHHQRSHGILGTRRCGRQCPSLGDCGWFTEAKHHEMDPVSVILDTCNFPSEPP</sequence>
<dbReference type="PaxDb" id="35128-Thaps10541"/>
<dbReference type="Pfam" id="PF00171">
    <property type="entry name" value="Aldedh"/>
    <property type="match status" value="1"/>
</dbReference>
<dbReference type="KEGG" id="tps:THAPSDRAFT_10541"/>
<dbReference type="InParanoid" id="B8CDU2"/>
<keyword evidence="2" id="KW-0560">Oxidoreductase</keyword>
<dbReference type="InterPro" id="IPR016162">
    <property type="entry name" value="Ald_DH_N"/>
</dbReference>
<evidence type="ECO:0000256" key="3">
    <source>
        <dbReference type="ARBA" id="ARBA00023027"/>
    </source>
</evidence>
<dbReference type="EC" id="1.2.1.27" evidence="1"/>
<gene>
    <name evidence="5" type="ORF">THAPSDRAFT_10541</name>
</gene>
<dbReference type="RefSeq" id="XP_002294319.1">
    <property type="nucleotide sequence ID" value="XM_002294283.1"/>
</dbReference>
<dbReference type="InterPro" id="IPR015590">
    <property type="entry name" value="Aldehyde_DH_dom"/>
</dbReference>
<dbReference type="Gene3D" id="3.40.605.10">
    <property type="entry name" value="Aldehyde Dehydrogenase, Chain A, domain 1"/>
    <property type="match status" value="1"/>
</dbReference>
<feature type="domain" description="Aldehyde dehydrogenase" evidence="4">
    <location>
        <begin position="17"/>
        <end position="477"/>
    </location>
</feature>
<dbReference type="InterPro" id="IPR016161">
    <property type="entry name" value="Ald_DH/histidinol_DH"/>
</dbReference>